<feature type="compositionally biased region" description="Polar residues" evidence="1">
    <location>
        <begin position="143"/>
        <end position="173"/>
    </location>
</feature>
<feature type="compositionally biased region" description="Basic and acidic residues" evidence="1">
    <location>
        <begin position="174"/>
        <end position="198"/>
    </location>
</feature>
<reference evidence="2 3" key="1">
    <citation type="journal article" date="2021" name="Nat. Plants">
        <title>The Taxus genome provides insights into paclitaxel biosynthesis.</title>
        <authorList>
            <person name="Xiong X."/>
            <person name="Gou J."/>
            <person name="Liao Q."/>
            <person name="Li Y."/>
            <person name="Zhou Q."/>
            <person name="Bi G."/>
            <person name="Li C."/>
            <person name="Du R."/>
            <person name="Wang X."/>
            <person name="Sun T."/>
            <person name="Guo L."/>
            <person name="Liang H."/>
            <person name="Lu P."/>
            <person name="Wu Y."/>
            <person name="Zhang Z."/>
            <person name="Ro D.K."/>
            <person name="Shang Y."/>
            <person name="Huang S."/>
            <person name="Yan J."/>
        </authorList>
    </citation>
    <scope>NUCLEOTIDE SEQUENCE [LARGE SCALE GENOMIC DNA]</scope>
    <source>
        <strain evidence="2">Ta-2019</strain>
    </source>
</reference>
<dbReference type="Proteomes" id="UP000824469">
    <property type="component" value="Unassembled WGS sequence"/>
</dbReference>
<evidence type="ECO:0000313" key="2">
    <source>
        <dbReference type="EMBL" id="KAH9295447.1"/>
    </source>
</evidence>
<keyword evidence="3" id="KW-1185">Reference proteome</keyword>
<gene>
    <name evidence="2" type="ORF">KI387_039035</name>
</gene>
<evidence type="ECO:0000256" key="1">
    <source>
        <dbReference type="SAM" id="MobiDB-lite"/>
    </source>
</evidence>
<evidence type="ECO:0008006" key="4">
    <source>
        <dbReference type="Google" id="ProtNLM"/>
    </source>
</evidence>
<sequence length="208" mass="23731">GFFVVHFRESEDYQRCLIEGLWFWGHAGLFLTPWFPDFDPNTYSVSKTPVWVRLPNLPLHLWYALEDIGNALGKFLKEDLDRTDSGMCSYARMCVEIDLSKGLPDRINLKFGKFQHSQVLDYENTAFRCRICRNPGHLQASCPYNKNQKATKKNGSTSSSGWGTLNPELVSNTKFKDDLRDPNTDGKIDTKKNEREMGIQENSLVAGG</sequence>
<feature type="region of interest" description="Disordered" evidence="1">
    <location>
        <begin position="143"/>
        <end position="208"/>
    </location>
</feature>
<comment type="caution">
    <text evidence="2">The sequence shown here is derived from an EMBL/GenBank/DDBJ whole genome shotgun (WGS) entry which is preliminary data.</text>
</comment>
<accession>A0AA38CER9</accession>
<dbReference type="InterPro" id="IPR040256">
    <property type="entry name" value="At4g02000-like"/>
</dbReference>
<organism evidence="2 3">
    <name type="scientific">Taxus chinensis</name>
    <name type="common">Chinese yew</name>
    <name type="synonym">Taxus wallichiana var. chinensis</name>
    <dbReference type="NCBI Taxonomy" id="29808"/>
    <lineage>
        <taxon>Eukaryota</taxon>
        <taxon>Viridiplantae</taxon>
        <taxon>Streptophyta</taxon>
        <taxon>Embryophyta</taxon>
        <taxon>Tracheophyta</taxon>
        <taxon>Spermatophyta</taxon>
        <taxon>Pinopsida</taxon>
        <taxon>Pinidae</taxon>
        <taxon>Conifers II</taxon>
        <taxon>Cupressales</taxon>
        <taxon>Taxaceae</taxon>
        <taxon>Taxus</taxon>
    </lineage>
</organism>
<name>A0AA38CER9_TAXCH</name>
<dbReference type="EMBL" id="JAHRHJ020000011">
    <property type="protein sequence ID" value="KAH9295447.1"/>
    <property type="molecule type" value="Genomic_DNA"/>
</dbReference>
<dbReference type="PANTHER" id="PTHR31286">
    <property type="entry name" value="GLYCINE-RICH CELL WALL STRUCTURAL PROTEIN 1.8-LIKE"/>
    <property type="match status" value="1"/>
</dbReference>
<dbReference type="OMA" id="EYWHEWI"/>
<evidence type="ECO:0000313" key="3">
    <source>
        <dbReference type="Proteomes" id="UP000824469"/>
    </source>
</evidence>
<feature type="non-terminal residue" evidence="2">
    <location>
        <position position="1"/>
    </location>
</feature>
<protein>
    <recommendedName>
        <fullName evidence="4">DUF4283 domain-containing protein</fullName>
    </recommendedName>
</protein>
<dbReference type="AlphaFoldDB" id="A0AA38CER9"/>
<dbReference type="PANTHER" id="PTHR31286:SF180">
    <property type="entry name" value="OS10G0362600 PROTEIN"/>
    <property type="match status" value="1"/>
</dbReference>
<proteinExistence type="predicted"/>